<reference evidence="2" key="1">
    <citation type="journal article" date="2020" name="Nature">
        <title>Giant virus diversity and host interactions through global metagenomics.</title>
        <authorList>
            <person name="Schulz F."/>
            <person name="Roux S."/>
            <person name="Paez-Espino D."/>
            <person name="Jungbluth S."/>
            <person name="Walsh D.A."/>
            <person name="Denef V.J."/>
            <person name="McMahon K.D."/>
            <person name="Konstantinidis K.T."/>
            <person name="Eloe-Fadrosh E.A."/>
            <person name="Kyrpides N.C."/>
            <person name="Woyke T."/>
        </authorList>
    </citation>
    <scope>NUCLEOTIDE SEQUENCE</scope>
    <source>
        <strain evidence="2">GVMAG-M-3300010158-55</strain>
    </source>
</reference>
<feature type="coiled-coil region" evidence="1">
    <location>
        <begin position="21"/>
        <end position="62"/>
    </location>
</feature>
<proteinExistence type="predicted"/>
<protein>
    <submittedName>
        <fullName evidence="2">Uncharacterized protein</fullName>
    </submittedName>
</protein>
<keyword evidence="1" id="KW-0175">Coiled coil</keyword>
<dbReference type="EMBL" id="MN739094">
    <property type="protein sequence ID" value="QHS88142.1"/>
    <property type="molecule type" value="Genomic_DNA"/>
</dbReference>
<evidence type="ECO:0000256" key="1">
    <source>
        <dbReference type="SAM" id="Coils"/>
    </source>
</evidence>
<accession>A0A6C0B7X1</accession>
<organism evidence="2">
    <name type="scientific">viral metagenome</name>
    <dbReference type="NCBI Taxonomy" id="1070528"/>
    <lineage>
        <taxon>unclassified sequences</taxon>
        <taxon>metagenomes</taxon>
        <taxon>organismal metagenomes</taxon>
    </lineage>
</organism>
<evidence type="ECO:0000313" key="2">
    <source>
        <dbReference type="EMBL" id="QHS88142.1"/>
    </source>
</evidence>
<dbReference type="AlphaFoldDB" id="A0A6C0B7X1"/>
<name>A0A6C0B7X1_9ZZZZ</name>
<sequence length="74" mass="8756">MEPPPSYRELLFELININTYNLELELQVHDLKQELEKTKQELEKTNQKIDKINNSYIKAKQNEVLLTSILQGKN</sequence>